<dbReference type="Pfam" id="PF00890">
    <property type="entry name" value="FAD_binding_2"/>
    <property type="match status" value="1"/>
</dbReference>
<comment type="similarity">
    <text evidence="3 18">Belongs to the FAD-dependent oxidoreductase 2 family. FRD/SDH subfamily.</text>
</comment>
<evidence type="ECO:0000256" key="10">
    <source>
        <dbReference type="ARBA" id="ARBA00023002"/>
    </source>
</evidence>
<dbReference type="AlphaFoldDB" id="A0A4D4MWH9"/>
<evidence type="ECO:0000256" key="3">
    <source>
        <dbReference type="ARBA" id="ARBA00008040"/>
    </source>
</evidence>
<dbReference type="PRINTS" id="PR00368">
    <property type="entry name" value="FADPNR"/>
</dbReference>
<feature type="domain" description="Fumarate reductase/succinate dehydrogenase flavoprotein-like C-terminal" evidence="20">
    <location>
        <begin position="454"/>
        <end position="584"/>
    </location>
</feature>
<dbReference type="FunFam" id="1.20.58.100:FF:000001">
    <property type="entry name" value="Succinate dehydrogenase flavoprotein subunit (SdhA)"/>
    <property type="match status" value="1"/>
</dbReference>
<dbReference type="Gene3D" id="3.90.700.10">
    <property type="entry name" value="Succinate dehydrogenase/fumarate reductase flavoprotein, catalytic domain"/>
    <property type="match status" value="1"/>
</dbReference>
<keyword evidence="9 18" id="KW-0249">Electron transport</keyword>
<reference evidence="21 24" key="2">
    <citation type="submission" date="2019-04" db="EMBL/GenBank/DDBJ databases">
        <title>Draft genome sequences of Streptomyces avermitilis NBRC 14893.</title>
        <authorList>
            <person name="Komaki H."/>
            <person name="Tamura T."/>
            <person name="Hosoyama A."/>
        </authorList>
    </citation>
    <scope>NUCLEOTIDE SEQUENCE [LARGE SCALE GENOMIC DNA]</scope>
    <source>
        <strain evidence="21 24">NBRC 14893</strain>
    </source>
</reference>
<reference evidence="22 23" key="1">
    <citation type="submission" date="2019-04" db="EMBL/GenBank/DDBJ databases">
        <title>Draft genome sequences of Streptomyces avermitilis ATCC 31267.</title>
        <authorList>
            <person name="Komaki H."/>
            <person name="Tamura T."/>
            <person name="Hosoyama A."/>
        </authorList>
    </citation>
    <scope>NUCLEOTIDE SEQUENCE [LARGE SCALE GENOMIC DNA]</scope>
    <source>
        <strain evidence="22 23">ATCC 31267</strain>
    </source>
</reference>
<evidence type="ECO:0000256" key="12">
    <source>
        <dbReference type="ARBA" id="ARBA00049220"/>
    </source>
</evidence>
<keyword evidence="11 18" id="KW-0472">Membrane</keyword>
<evidence type="ECO:0000256" key="6">
    <source>
        <dbReference type="ARBA" id="ARBA00022448"/>
    </source>
</evidence>
<feature type="modified residue" description="Tele-8alpha-FAD histidine" evidence="17">
    <location>
        <position position="42"/>
    </location>
</feature>
<evidence type="ECO:0000313" key="23">
    <source>
        <dbReference type="Proteomes" id="UP000299211"/>
    </source>
</evidence>
<dbReference type="InterPro" id="IPR003952">
    <property type="entry name" value="FRD_SDH_FAD_BS"/>
</dbReference>
<dbReference type="FunFam" id="3.90.700.10:FF:000001">
    <property type="entry name" value="Mitochondrial succinate dehydrogenase flavoprotein subunit"/>
    <property type="match status" value="1"/>
</dbReference>
<keyword evidence="10 18" id="KW-0560">Oxidoreductase</keyword>
<dbReference type="InterPro" id="IPR015939">
    <property type="entry name" value="Fum_Rdtase/Succ_DH_flav-like_C"/>
</dbReference>
<evidence type="ECO:0000256" key="9">
    <source>
        <dbReference type="ARBA" id="ARBA00022982"/>
    </source>
</evidence>
<dbReference type="PANTHER" id="PTHR11632:SF51">
    <property type="entry name" value="SUCCINATE DEHYDROGENASE [UBIQUINONE] FLAVOPROTEIN SUBUNIT, MITOCHONDRIAL"/>
    <property type="match status" value="1"/>
</dbReference>
<evidence type="ECO:0000313" key="24">
    <source>
        <dbReference type="Proteomes" id="UP000302139"/>
    </source>
</evidence>
<dbReference type="OMA" id="PTGIWRM"/>
<keyword evidence="7 16" id="KW-0285">Flavoprotein</keyword>
<dbReference type="Gene3D" id="4.10.80.40">
    <property type="entry name" value="succinate dehydrogenase protein domain"/>
    <property type="match status" value="1"/>
</dbReference>
<feature type="binding site" evidence="16">
    <location>
        <begin position="399"/>
        <end position="400"/>
    </location>
    <ligand>
        <name>FAD</name>
        <dbReference type="ChEBI" id="CHEBI:57692"/>
    </ligand>
</feature>
<dbReference type="PIRSF" id="PIRSF000171">
    <property type="entry name" value="SDHA_APRA_LASPO"/>
    <property type="match status" value="1"/>
</dbReference>
<evidence type="ECO:0000256" key="14">
    <source>
        <dbReference type="PIRSR" id="PIRSR000171-1"/>
    </source>
</evidence>
<dbReference type="InterPro" id="IPR027477">
    <property type="entry name" value="Succ_DH/fumarate_Rdtase_cat_sf"/>
</dbReference>
<feature type="active site" description="Proton acceptor" evidence="14">
    <location>
        <position position="286"/>
    </location>
</feature>
<dbReference type="EMBL" id="BJHY01000001">
    <property type="protein sequence ID" value="GDY76541.1"/>
    <property type="molecule type" value="Genomic_DNA"/>
</dbReference>
<dbReference type="InterPro" id="IPR030664">
    <property type="entry name" value="SdhA/FrdA/AprA"/>
</dbReference>
<gene>
    <name evidence="21" type="ORF">SAV14893_027150</name>
    <name evidence="22" type="ORF">SAV31267_060260</name>
</gene>
<dbReference type="InterPro" id="IPR036188">
    <property type="entry name" value="FAD/NAD-bd_sf"/>
</dbReference>
<feature type="domain" description="FAD-dependent oxidoreductase 2 FAD-binding" evidence="19">
    <location>
        <begin position="7"/>
        <end position="400"/>
    </location>
</feature>
<evidence type="ECO:0000256" key="8">
    <source>
        <dbReference type="ARBA" id="ARBA00022827"/>
    </source>
</evidence>
<evidence type="ECO:0000256" key="7">
    <source>
        <dbReference type="ARBA" id="ARBA00022630"/>
    </source>
</evidence>
<comment type="cofactor">
    <cofactor evidence="16">
        <name>FAD</name>
        <dbReference type="ChEBI" id="CHEBI:57692"/>
    </cofactor>
    <text evidence="16">Flavinylated by SdhE, about 5% flavinylation occurs in the absence of SdhE.</text>
</comment>
<dbReference type="InterPro" id="IPR011281">
    <property type="entry name" value="Succ_DH_flav_su_fwd"/>
</dbReference>
<dbReference type="Proteomes" id="UP000299211">
    <property type="component" value="Unassembled WGS sequence"/>
</dbReference>
<evidence type="ECO:0000256" key="11">
    <source>
        <dbReference type="ARBA" id="ARBA00023136"/>
    </source>
</evidence>
<dbReference type="UniPathway" id="UPA00223">
    <property type="reaction ID" value="UER01005"/>
</dbReference>
<protein>
    <recommendedName>
        <fullName evidence="5 13">Succinate dehydrogenase flavoprotein subunit</fullName>
        <ecNumber evidence="4 18">1.3.5.1</ecNumber>
    </recommendedName>
</protein>
<keyword evidence="8 16" id="KW-0274">FAD</keyword>
<dbReference type="NCBIfam" id="TIGR01816">
    <property type="entry name" value="sdhA_forward"/>
    <property type="match status" value="1"/>
</dbReference>
<dbReference type="GO" id="GO:0006099">
    <property type="term" value="P:tricarboxylic acid cycle"/>
    <property type="evidence" value="ECO:0007669"/>
    <property type="project" value="UniProtKB-UniRule"/>
</dbReference>
<feature type="binding site" evidence="15">
    <location>
        <position position="353"/>
    </location>
    <ligand>
        <name>substrate</name>
    </ligand>
</feature>
<dbReference type="GO" id="GO:0050660">
    <property type="term" value="F:flavin adenine dinucleotide binding"/>
    <property type="evidence" value="ECO:0007669"/>
    <property type="project" value="UniProtKB-UniRule"/>
</dbReference>
<dbReference type="Pfam" id="PF02910">
    <property type="entry name" value="Succ_DH_flav_C"/>
    <property type="match status" value="1"/>
</dbReference>
<dbReference type="GO" id="GO:0009061">
    <property type="term" value="P:anaerobic respiration"/>
    <property type="evidence" value="ECO:0007669"/>
    <property type="project" value="TreeGrafter"/>
</dbReference>
<evidence type="ECO:0000256" key="2">
    <source>
        <dbReference type="ARBA" id="ARBA00004894"/>
    </source>
</evidence>
<feature type="binding site" evidence="15">
    <location>
        <position position="242"/>
    </location>
    <ligand>
        <name>substrate</name>
    </ligand>
</feature>
<dbReference type="FunFam" id="3.50.50.60:FF:000016">
    <property type="entry name" value="Succinate dehydrogenase flavoprotein subunit"/>
    <property type="match status" value="1"/>
</dbReference>
<dbReference type="FunFam" id="4.10.80.40:FF:000005">
    <property type="entry name" value="Succinate dehydrogenase flavoprotein subunit"/>
    <property type="match status" value="1"/>
</dbReference>
<dbReference type="GO" id="GO:0005886">
    <property type="term" value="C:plasma membrane"/>
    <property type="evidence" value="ECO:0007669"/>
    <property type="project" value="TreeGrafter"/>
</dbReference>
<evidence type="ECO:0000259" key="20">
    <source>
        <dbReference type="Pfam" id="PF02910"/>
    </source>
</evidence>
<feature type="binding site" evidence="16">
    <location>
        <begin position="34"/>
        <end position="49"/>
    </location>
    <ligand>
        <name>FAD</name>
        <dbReference type="ChEBI" id="CHEBI:57692"/>
    </ligand>
</feature>
<dbReference type="NCBIfam" id="TIGR01812">
    <property type="entry name" value="sdhA_frdA_Gneg"/>
    <property type="match status" value="1"/>
</dbReference>
<dbReference type="InterPro" id="IPR003953">
    <property type="entry name" value="FAD-dep_OxRdtase_2_FAD-bd"/>
</dbReference>
<evidence type="ECO:0000313" key="21">
    <source>
        <dbReference type="EMBL" id="GDY63322.1"/>
    </source>
</evidence>
<feature type="binding site" evidence="16">
    <location>
        <position position="383"/>
    </location>
    <ligand>
        <name>FAD</name>
        <dbReference type="ChEBI" id="CHEBI:57692"/>
    </ligand>
</feature>
<dbReference type="InterPro" id="IPR037099">
    <property type="entry name" value="Fum_R/Succ_DH_flav-like_C_sf"/>
</dbReference>
<proteinExistence type="inferred from homology"/>
<dbReference type="SUPFAM" id="SSF51905">
    <property type="entry name" value="FAD/NAD(P)-binding domain"/>
    <property type="match status" value="1"/>
</dbReference>
<dbReference type="RefSeq" id="WP_010984828.1">
    <property type="nucleotide sequence ID" value="NZ_BAABTN010000009.1"/>
</dbReference>
<dbReference type="InterPro" id="IPR014006">
    <property type="entry name" value="Succ_Dhase_FrdA_Gneg"/>
</dbReference>
<name>A0A4D4MWH9_STRAX</name>
<dbReference type="STRING" id="33903.AQJ43_03010"/>
<evidence type="ECO:0000256" key="17">
    <source>
        <dbReference type="PIRSR" id="PIRSR611281-4"/>
    </source>
</evidence>
<evidence type="ECO:0000256" key="1">
    <source>
        <dbReference type="ARBA" id="ARBA00004170"/>
    </source>
</evidence>
<evidence type="ECO:0000256" key="15">
    <source>
        <dbReference type="PIRSR" id="PIRSR611281-2"/>
    </source>
</evidence>
<comment type="subcellular location">
    <subcellularLocation>
        <location evidence="1">Membrane</location>
        <topology evidence="1">Peripheral membrane protein</topology>
    </subcellularLocation>
</comment>
<dbReference type="Proteomes" id="UP000302139">
    <property type="component" value="Unassembled WGS sequence"/>
</dbReference>
<evidence type="ECO:0000259" key="19">
    <source>
        <dbReference type="Pfam" id="PF00890"/>
    </source>
</evidence>
<dbReference type="PRINTS" id="PR00411">
    <property type="entry name" value="PNDRDTASEI"/>
</dbReference>
<dbReference type="SUPFAM" id="SSF46977">
    <property type="entry name" value="Succinate dehydrogenase/fumarate reductase flavoprotein C-terminal domain"/>
    <property type="match status" value="1"/>
</dbReference>
<dbReference type="GO" id="GO:0008177">
    <property type="term" value="F:succinate dehydrogenase (quinone) activity"/>
    <property type="evidence" value="ECO:0007669"/>
    <property type="project" value="UniProtKB-EC"/>
</dbReference>
<evidence type="ECO:0000256" key="5">
    <source>
        <dbReference type="ARBA" id="ARBA00019965"/>
    </source>
</evidence>
<dbReference type="PANTHER" id="PTHR11632">
    <property type="entry name" value="SUCCINATE DEHYDROGENASE 2 FLAVOPROTEIN SUBUNIT"/>
    <property type="match status" value="1"/>
</dbReference>
<dbReference type="GeneID" id="41540470"/>
<keyword evidence="6 18" id="KW-0813">Transport</keyword>
<evidence type="ECO:0000256" key="13">
    <source>
        <dbReference type="NCBIfam" id="TIGR01816"/>
    </source>
</evidence>
<accession>A0A4D4MWH9</accession>
<feature type="binding site" evidence="15">
    <location>
        <position position="254"/>
    </location>
    <ligand>
        <name>substrate</name>
    </ligand>
</feature>
<dbReference type="GO" id="GO:0022900">
    <property type="term" value="P:electron transport chain"/>
    <property type="evidence" value="ECO:0007669"/>
    <property type="project" value="UniProtKB-UniRule"/>
</dbReference>
<dbReference type="GO" id="GO:0033765">
    <property type="term" value="F:steroid dehydrogenase activity, acting on the CH-CH group of donors"/>
    <property type="evidence" value="ECO:0007669"/>
    <property type="project" value="UniProtKB-ARBA"/>
</dbReference>
<evidence type="ECO:0000256" key="16">
    <source>
        <dbReference type="PIRSR" id="PIRSR611281-3"/>
    </source>
</evidence>
<comment type="catalytic activity">
    <reaction evidence="12 18">
        <text>a quinone + succinate = fumarate + a quinol</text>
        <dbReference type="Rhea" id="RHEA:40523"/>
        <dbReference type="ChEBI" id="CHEBI:24646"/>
        <dbReference type="ChEBI" id="CHEBI:29806"/>
        <dbReference type="ChEBI" id="CHEBI:30031"/>
        <dbReference type="ChEBI" id="CHEBI:132124"/>
        <dbReference type="EC" id="1.3.5.1"/>
    </reaction>
</comment>
<dbReference type="Gene3D" id="1.20.58.100">
    <property type="entry name" value="Fumarate reductase/succinate dehydrogenase flavoprotein-like, C-terminal domain"/>
    <property type="match status" value="1"/>
</dbReference>
<feature type="binding site" evidence="16">
    <location>
        <position position="221"/>
    </location>
    <ligand>
        <name>FAD</name>
        <dbReference type="ChEBI" id="CHEBI:57692"/>
    </ligand>
</feature>
<feature type="binding site" evidence="15">
    <location>
        <position position="394"/>
    </location>
    <ligand>
        <name>substrate</name>
    </ligand>
</feature>
<comment type="caution">
    <text evidence="22">The sequence shown here is derived from an EMBL/GenBank/DDBJ whole genome shotgun (WGS) entry which is preliminary data.</text>
</comment>
<keyword evidence="18" id="KW-0816">Tricarboxylic acid cycle</keyword>
<dbReference type="PROSITE" id="PS00504">
    <property type="entry name" value="FRD_SDH_FAD_BINDING"/>
    <property type="match status" value="1"/>
</dbReference>
<dbReference type="SUPFAM" id="SSF56425">
    <property type="entry name" value="Succinate dehydrogenase/fumarate reductase flavoprotein, catalytic domain"/>
    <property type="match status" value="1"/>
</dbReference>
<evidence type="ECO:0000313" key="22">
    <source>
        <dbReference type="EMBL" id="GDY76541.1"/>
    </source>
</evidence>
<comment type="pathway">
    <text evidence="2 18">Carbohydrate metabolism; tricarboxylic acid cycle; fumarate from succinate (bacterial route): step 1/1.</text>
</comment>
<evidence type="ECO:0000256" key="4">
    <source>
        <dbReference type="ARBA" id="ARBA00012792"/>
    </source>
</evidence>
<dbReference type="EMBL" id="BJHX01000001">
    <property type="protein sequence ID" value="GDY63322.1"/>
    <property type="molecule type" value="Genomic_DNA"/>
</dbReference>
<dbReference type="GO" id="GO:0009055">
    <property type="term" value="F:electron transfer activity"/>
    <property type="evidence" value="ECO:0007669"/>
    <property type="project" value="TreeGrafter"/>
</dbReference>
<dbReference type="EC" id="1.3.5.1" evidence="4 18"/>
<evidence type="ECO:0000256" key="18">
    <source>
        <dbReference type="RuleBase" id="RU362051"/>
    </source>
</evidence>
<sequence length="584" mass="64683">MKIHKYDTVIVGAGGAGMRAAIEATKRSRTAVLTKLYPTRSHTGAAQGGMAAALANVEEDNWEWHTFDTVKGGDYLVDQDAAEILAKEAIDAVLDLEKMGLPFNRTPEGRIDQRRFGGHSRNHGEAPVRRSCYAADRTGHMILQTLYQNCVKEGVEFFNEFYVLDQLIVEEDGVKKSAGVVAYELATGEIHVFQAKAVIYASGGTGKFFKVTSNAHTLTGDGQAAVYRRGLPLEDMEFFQFHPTGIWRMGILLTEGARGEGGILRNKDGERFMEKYAPVMKDLASRDVVSRSIYTEIREGRGCGPEGDHVYLDLTHLPPEQLDAKLPDITEFARTYLGIEPYTDPIPIQPTAHYAMGGIPTNVEGEVLSDNTTVVPGLYAAGEVACVSVHGANRLGTNSLLDINVFGRRAGIAAAEYSAKAGYLELPEDPAAQVVSQVERLRASTGTERVATLRLELQETMDANVMVFRTEQTIKTAVEKIAELRERYLNVSIQDKGKRFNTDLLEAIELGNLLDLAEVMAVSALARKESRGGHYREDYPNRDDVNFMRHTMAYREVGDDGTESIRLDYKPVVQTRYQPMERKY</sequence>
<feature type="binding site" evidence="16">
    <location>
        <begin position="12"/>
        <end position="17"/>
    </location>
    <ligand>
        <name>FAD</name>
        <dbReference type="ChEBI" id="CHEBI:57692"/>
    </ligand>
</feature>
<organism evidence="22 23">
    <name type="scientific">Streptomyces avermitilis</name>
    <dbReference type="NCBI Taxonomy" id="33903"/>
    <lineage>
        <taxon>Bacteria</taxon>
        <taxon>Bacillati</taxon>
        <taxon>Actinomycetota</taxon>
        <taxon>Actinomycetes</taxon>
        <taxon>Kitasatosporales</taxon>
        <taxon>Streptomycetaceae</taxon>
        <taxon>Streptomyces</taxon>
    </lineage>
</organism>
<dbReference type="Gene3D" id="3.50.50.60">
    <property type="entry name" value="FAD/NAD(P)-binding domain"/>
    <property type="match status" value="1"/>
</dbReference>